<dbReference type="Proteomes" id="UP000199664">
    <property type="component" value="Unassembled WGS sequence"/>
</dbReference>
<sequence>MALNIKDPETEKAVRQLARRRGLSLTEAVRMAVRSELDKDELSEEEKARRVAAAHAWMNEFYKKYGIKPAERSMTKEEMDDIVGYDENGMWG</sequence>
<dbReference type="EMBL" id="FOAN01000016">
    <property type="protein sequence ID" value="SEM62321.1"/>
    <property type="molecule type" value="Genomic_DNA"/>
</dbReference>
<dbReference type="InterPro" id="IPR011660">
    <property type="entry name" value="VapB-like"/>
</dbReference>
<reference evidence="2" key="1">
    <citation type="submission" date="2016-10" db="EMBL/GenBank/DDBJ databases">
        <authorList>
            <person name="Varghese N."/>
            <person name="Submissions S."/>
        </authorList>
    </citation>
    <scope>NUCLEOTIDE SEQUENCE [LARGE SCALE GENOMIC DNA]</scope>
    <source>
        <strain evidence="2">LMG 26383,CCUG 61248,R- 45681</strain>
    </source>
</reference>
<dbReference type="RefSeq" id="WP_091842808.1">
    <property type="nucleotide sequence ID" value="NZ_FOAN01000016.1"/>
</dbReference>
<dbReference type="OrthoDB" id="9814421at2"/>
<evidence type="ECO:0000313" key="1">
    <source>
        <dbReference type="EMBL" id="SEM62321.1"/>
    </source>
</evidence>
<name>A0A1H7ZVH0_9HYPH</name>
<dbReference type="STRING" id="1036779.SAMN04515666_11625"/>
<gene>
    <name evidence="1" type="ORF">SAMN04515666_11625</name>
</gene>
<accession>A0A1H7ZVH0</accession>
<protein>
    <submittedName>
        <fullName evidence="1">Uncharacterized protein</fullName>
    </submittedName>
</protein>
<dbReference type="AlphaFoldDB" id="A0A1H7ZVH0"/>
<evidence type="ECO:0000313" key="2">
    <source>
        <dbReference type="Proteomes" id="UP000199664"/>
    </source>
</evidence>
<keyword evidence="2" id="KW-1185">Reference proteome</keyword>
<organism evidence="1 2">
    <name type="scientific">Bosea lupini</name>
    <dbReference type="NCBI Taxonomy" id="1036779"/>
    <lineage>
        <taxon>Bacteria</taxon>
        <taxon>Pseudomonadati</taxon>
        <taxon>Pseudomonadota</taxon>
        <taxon>Alphaproteobacteria</taxon>
        <taxon>Hyphomicrobiales</taxon>
        <taxon>Boseaceae</taxon>
        <taxon>Bosea</taxon>
    </lineage>
</organism>
<dbReference type="Pfam" id="PF07704">
    <property type="entry name" value="PSK_trans_fac"/>
    <property type="match status" value="1"/>
</dbReference>
<proteinExistence type="predicted"/>